<proteinExistence type="predicted"/>
<sequence>MFQKLAKKPAWFRRFVNVWPPFVGAGISLESIADDFTEATVAMRLKFTNTNYVGVHYGGSLYSMCDPFYMLLLMNRIGKGYIVWDKAAEIEFKKPGKGTVRAHFKVDDAMLDDIRQNTANGEKYLPVYDVDVIDEEGDVVATVKKTLYIKKK</sequence>
<dbReference type="Proteomes" id="UP001595476">
    <property type="component" value="Unassembled WGS sequence"/>
</dbReference>
<reference evidence="2" key="1">
    <citation type="journal article" date="2019" name="Int. J. Syst. Evol. Microbiol.">
        <title>The Global Catalogue of Microorganisms (GCM) 10K type strain sequencing project: providing services to taxonomists for standard genome sequencing and annotation.</title>
        <authorList>
            <consortium name="The Broad Institute Genomics Platform"/>
            <consortium name="The Broad Institute Genome Sequencing Center for Infectious Disease"/>
            <person name="Wu L."/>
            <person name="Ma J."/>
        </authorList>
    </citation>
    <scope>NUCLEOTIDE SEQUENCE [LARGE SCALE GENOMIC DNA]</scope>
    <source>
        <strain evidence="2">KCTC 52438</strain>
    </source>
</reference>
<name>A0ABV7HL60_9GAMM</name>
<keyword evidence="2" id="KW-1185">Reference proteome</keyword>
<dbReference type="Gene3D" id="3.10.129.10">
    <property type="entry name" value="Hotdog Thioesterase"/>
    <property type="match status" value="1"/>
</dbReference>
<accession>A0ABV7HL60</accession>
<dbReference type="Pfam" id="PF14539">
    <property type="entry name" value="DUF4442"/>
    <property type="match status" value="1"/>
</dbReference>
<evidence type="ECO:0000313" key="2">
    <source>
        <dbReference type="Proteomes" id="UP001595476"/>
    </source>
</evidence>
<organism evidence="1 2">
    <name type="scientific">Litoribrevibacter euphylliae</name>
    <dbReference type="NCBI Taxonomy" id="1834034"/>
    <lineage>
        <taxon>Bacteria</taxon>
        <taxon>Pseudomonadati</taxon>
        <taxon>Pseudomonadota</taxon>
        <taxon>Gammaproteobacteria</taxon>
        <taxon>Oceanospirillales</taxon>
        <taxon>Oceanospirillaceae</taxon>
        <taxon>Litoribrevibacter</taxon>
    </lineage>
</organism>
<dbReference type="InterPro" id="IPR029069">
    <property type="entry name" value="HotDog_dom_sf"/>
</dbReference>
<protein>
    <submittedName>
        <fullName evidence="1">DUF4442 domain-containing protein</fullName>
    </submittedName>
</protein>
<dbReference type="SUPFAM" id="SSF54637">
    <property type="entry name" value="Thioesterase/thiol ester dehydrase-isomerase"/>
    <property type="match status" value="1"/>
</dbReference>
<gene>
    <name evidence="1" type="ORF">ACFOEK_15335</name>
</gene>
<comment type="caution">
    <text evidence="1">The sequence shown here is derived from an EMBL/GenBank/DDBJ whole genome shotgun (WGS) entry which is preliminary data.</text>
</comment>
<dbReference type="RefSeq" id="WP_386722330.1">
    <property type="nucleotide sequence ID" value="NZ_JBHRSZ010000006.1"/>
</dbReference>
<dbReference type="InterPro" id="IPR027961">
    <property type="entry name" value="DUF4442"/>
</dbReference>
<dbReference type="EMBL" id="JBHRSZ010000006">
    <property type="protein sequence ID" value="MFC3152407.1"/>
    <property type="molecule type" value="Genomic_DNA"/>
</dbReference>
<evidence type="ECO:0000313" key="1">
    <source>
        <dbReference type="EMBL" id="MFC3152407.1"/>
    </source>
</evidence>